<name>A0AAD5N8B2_PARTN</name>
<evidence type="ECO:0000313" key="2">
    <source>
        <dbReference type="Proteomes" id="UP001196413"/>
    </source>
</evidence>
<organism evidence="1 2">
    <name type="scientific">Parelaphostrongylus tenuis</name>
    <name type="common">Meningeal worm</name>
    <dbReference type="NCBI Taxonomy" id="148309"/>
    <lineage>
        <taxon>Eukaryota</taxon>
        <taxon>Metazoa</taxon>
        <taxon>Ecdysozoa</taxon>
        <taxon>Nematoda</taxon>
        <taxon>Chromadorea</taxon>
        <taxon>Rhabditida</taxon>
        <taxon>Rhabditina</taxon>
        <taxon>Rhabditomorpha</taxon>
        <taxon>Strongyloidea</taxon>
        <taxon>Metastrongylidae</taxon>
        <taxon>Parelaphostrongylus</taxon>
    </lineage>
</organism>
<gene>
    <name evidence="1" type="ORF">KIN20_022744</name>
</gene>
<keyword evidence="2" id="KW-1185">Reference proteome</keyword>
<comment type="caution">
    <text evidence="1">The sequence shown here is derived from an EMBL/GenBank/DDBJ whole genome shotgun (WGS) entry which is preliminary data.</text>
</comment>
<reference evidence="1" key="1">
    <citation type="submission" date="2021-06" db="EMBL/GenBank/DDBJ databases">
        <title>Parelaphostrongylus tenuis whole genome reference sequence.</title>
        <authorList>
            <person name="Garwood T.J."/>
            <person name="Larsen P.A."/>
            <person name="Fountain-Jones N.M."/>
            <person name="Garbe J.R."/>
            <person name="Macchietto M.G."/>
            <person name="Kania S.A."/>
            <person name="Gerhold R.W."/>
            <person name="Richards J.E."/>
            <person name="Wolf T.M."/>
        </authorList>
    </citation>
    <scope>NUCLEOTIDE SEQUENCE</scope>
    <source>
        <strain evidence="1">MNPRO001-30</strain>
        <tissue evidence="1">Meninges</tissue>
    </source>
</reference>
<evidence type="ECO:0000313" key="1">
    <source>
        <dbReference type="EMBL" id="KAJ1363001.1"/>
    </source>
</evidence>
<accession>A0AAD5N8B2</accession>
<proteinExistence type="predicted"/>
<dbReference type="EMBL" id="JAHQIW010004581">
    <property type="protein sequence ID" value="KAJ1363001.1"/>
    <property type="molecule type" value="Genomic_DNA"/>
</dbReference>
<protein>
    <submittedName>
        <fullName evidence="1">Uncharacterized protein</fullName>
    </submittedName>
</protein>
<sequence length="64" mass="6992">MENNMKKELDRGRKAAWAAFKSLEEAADQITDPKQRGIGDTGLQSLPASRAIGVVFPSNEVFLS</sequence>
<dbReference type="Proteomes" id="UP001196413">
    <property type="component" value="Unassembled WGS sequence"/>
</dbReference>
<dbReference type="AlphaFoldDB" id="A0AAD5N8B2"/>